<dbReference type="FunFam" id="3.40.50.300:FF:000638">
    <property type="entry name" value="Transmembrane GTPase Fzo1, putative"/>
    <property type="match status" value="1"/>
</dbReference>
<keyword evidence="6" id="KW-1133">Transmembrane helix</keyword>
<feature type="domain" description="Dynamin-type G" evidence="13">
    <location>
        <begin position="181"/>
        <end position="470"/>
    </location>
</feature>
<evidence type="ECO:0000313" key="14">
    <source>
        <dbReference type="EMBL" id="PLW39151.1"/>
    </source>
</evidence>
<accession>A0A2N5UN07</accession>
<evidence type="ECO:0000256" key="3">
    <source>
        <dbReference type="ARBA" id="ARBA00022741"/>
    </source>
</evidence>
<dbReference type="InterPro" id="IPR027417">
    <property type="entry name" value="P-loop_NTPase"/>
</dbReference>
<evidence type="ECO:0000256" key="4">
    <source>
        <dbReference type="ARBA" id="ARBA00022787"/>
    </source>
</evidence>
<dbReference type="SUPFAM" id="SSF52540">
    <property type="entry name" value="P-loop containing nucleoside triphosphate hydrolases"/>
    <property type="match status" value="1"/>
</dbReference>
<dbReference type="GO" id="GO:0051646">
    <property type="term" value="P:mitochondrion localization"/>
    <property type="evidence" value="ECO:0007669"/>
    <property type="project" value="TreeGrafter"/>
</dbReference>
<feature type="compositionally biased region" description="Polar residues" evidence="12">
    <location>
        <begin position="10"/>
        <end position="24"/>
    </location>
</feature>
<dbReference type="Proteomes" id="UP000235392">
    <property type="component" value="Unassembled WGS sequence"/>
</dbReference>
<dbReference type="GO" id="GO:0005741">
    <property type="term" value="C:mitochondrial outer membrane"/>
    <property type="evidence" value="ECO:0007669"/>
    <property type="project" value="UniProtKB-SubCell"/>
</dbReference>
<keyword evidence="9" id="KW-0342">GTP-binding</keyword>
<gene>
    <name evidence="15" type="ORF">PCANC_07857</name>
    <name evidence="14" type="ORF">PCASD_07608</name>
</gene>
<evidence type="ECO:0000256" key="2">
    <source>
        <dbReference type="ARBA" id="ARBA00022692"/>
    </source>
</evidence>
<dbReference type="EMBL" id="PGCJ01000107">
    <property type="protein sequence ID" value="PLW47876.1"/>
    <property type="molecule type" value="Genomic_DNA"/>
</dbReference>
<dbReference type="PANTHER" id="PTHR10465">
    <property type="entry name" value="TRANSMEMBRANE GTPASE FZO1"/>
    <property type="match status" value="1"/>
</dbReference>
<keyword evidence="2" id="KW-0812">Transmembrane</keyword>
<dbReference type="Gene3D" id="3.40.50.300">
    <property type="entry name" value="P-loop containing nucleotide triphosphate hydrolases"/>
    <property type="match status" value="1"/>
</dbReference>
<dbReference type="Pfam" id="PF00350">
    <property type="entry name" value="Dynamin_N"/>
    <property type="match status" value="1"/>
</dbReference>
<protein>
    <recommendedName>
        <fullName evidence="13">Dynamin-type G domain-containing protein</fullName>
    </recommendedName>
</protein>
<feature type="region of interest" description="Disordered" evidence="12">
    <location>
        <begin position="1"/>
        <end position="38"/>
    </location>
</feature>
<comment type="subcellular location">
    <subcellularLocation>
        <location evidence="1">Mitochondrion outer membrane</location>
        <topology evidence="1">Multi-pass membrane protein</topology>
    </subcellularLocation>
</comment>
<keyword evidence="8" id="KW-0496">Mitochondrion</keyword>
<feature type="compositionally biased region" description="Low complexity" evidence="12">
    <location>
        <begin position="101"/>
        <end position="112"/>
    </location>
</feature>
<dbReference type="GO" id="GO:0008053">
    <property type="term" value="P:mitochondrial fusion"/>
    <property type="evidence" value="ECO:0007669"/>
    <property type="project" value="TreeGrafter"/>
</dbReference>
<name>A0A2N5UN07_9BASI</name>
<evidence type="ECO:0000256" key="5">
    <source>
        <dbReference type="ARBA" id="ARBA00022801"/>
    </source>
</evidence>
<dbReference type="GO" id="GO:0003924">
    <property type="term" value="F:GTPase activity"/>
    <property type="evidence" value="ECO:0007669"/>
    <property type="project" value="InterPro"/>
</dbReference>
<evidence type="ECO:0000256" key="1">
    <source>
        <dbReference type="ARBA" id="ARBA00004374"/>
    </source>
</evidence>
<evidence type="ECO:0000313" key="15">
    <source>
        <dbReference type="EMBL" id="PLW47876.1"/>
    </source>
</evidence>
<dbReference type="Proteomes" id="UP000235388">
    <property type="component" value="Unassembled WGS sequence"/>
</dbReference>
<dbReference type="InterPro" id="IPR027094">
    <property type="entry name" value="Mitofusin_fam"/>
</dbReference>
<evidence type="ECO:0000256" key="7">
    <source>
        <dbReference type="ARBA" id="ARBA00023054"/>
    </source>
</evidence>
<dbReference type="PANTHER" id="PTHR10465:SF0">
    <property type="entry name" value="SARCALUMENIN"/>
    <property type="match status" value="1"/>
</dbReference>
<keyword evidence="4" id="KW-1000">Mitochondrion outer membrane</keyword>
<comment type="catalytic activity">
    <reaction evidence="11">
        <text>GTP + H2O = GDP + phosphate + H(+)</text>
        <dbReference type="Rhea" id="RHEA:19669"/>
        <dbReference type="ChEBI" id="CHEBI:15377"/>
        <dbReference type="ChEBI" id="CHEBI:15378"/>
        <dbReference type="ChEBI" id="CHEBI:37565"/>
        <dbReference type="ChEBI" id="CHEBI:43474"/>
        <dbReference type="ChEBI" id="CHEBI:58189"/>
    </reaction>
</comment>
<evidence type="ECO:0000256" key="11">
    <source>
        <dbReference type="ARBA" id="ARBA00048548"/>
    </source>
</evidence>
<evidence type="ECO:0000313" key="16">
    <source>
        <dbReference type="Proteomes" id="UP000235388"/>
    </source>
</evidence>
<keyword evidence="16" id="KW-1185">Reference proteome</keyword>
<evidence type="ECO:0000256" key="6">
    <source>
        <dbReference type="ARBA" id="ARBA00022989"/>
    </source>
</evidence>
<keyword evidence="7" id="KW-0175">Coiled coil</keyword>
<dbReference type="GO" id="GO:0005525">
    <property type="term" value="F:GTP binding"/>
    <property type="evidence" value="ECO:0007669"/>
    <property type="project" value="UniProtKB-KW"/>
</dbReference>
<organism evidence="14 17">
    <name type="scientific">Puccinia coronata f. sp. avenae</name>
    <dbReference type="NCBI Taxonomy" id="200324"/>
    <lineage>
        <taxon>Eukaryota</taxon>
        <taxon>Fungi</taxon>
        <taxon>Dikarya</taxon>
        <taxon>Basidiomycota</taxon>
        <taxon>Pucciniomycotina</taxon>
        <taxon>Pucciniomycetes</taxon>
        <taxon>Pucciniales</taxon>
        <taxon>Pucciniaceae</taxon>
        <taxon>Puccinia</taxon>
    </lineage>
</organism>
<dbReference type="OrthoDB" id="9984778at2759"/>
<feature type="region of interest" description="Disordered" evidence="12">
    <location>
        <begin position="98"/>
        <end position="117"/>
    </location>
</feature>
<keyword evidence="3" id="KW-0547">Nucleotide-binding</keyword>
<evidence type="ECO:0000256" key="8">
    <source>
        <dbReference type="ARBA" id="ARBA00023128"/>
    </source>
</evidence>
<dbReference type="InterPro" id="IPR045063">
    <property type="entry name" value="Dynamin_N"/>
</dbReference>
<comment type="caution">
    <text evidence="14">The sequence shown here is derived from an EMBL/GenBank/DDBJ whole genome shotgun (WGS) entry which is preliminary data.</text>
</comment>
<dbReference type="InterPro" id="IPR030381">
    <property type="entry name" value="G_DYNAMIN_dom"/>
</dbReference>
<evidence type="ECO:0000256" key="9">
    <source>
        <dbReference type="ARBA" id="ARBA00023134"/>
    </source>
</evidence>
<dbReference type="AlphaFoldDB" id="A0A2N5UN07"/>
<proteinExistence type="predicted"/>
<evidence type="ECO:0000256" key="10">
    <source>
        <dbReference type="ARBA" id="ARBA00023136"/>
    </source>
</evidence>
<evidence type="ECO:0000313" key="17">
    <source>
        <dbReference type="Proteomes" id="UP000235392"/>
    </source>
</evidence>
<sequence>MNTIPHHKPSQSQSHLTPASSPPTSHIHKSKTQSVSSICSQSEAEQLRVLAETKNFVKDRDTLINVIDQSDQLIGKLEQFAQLHWSLVHPQLLNQQLTTVDSDSSSGSKPPSTAGHPNALNILCLDNLSVPHRRTSGGGPVGFKEIDSSLLTNHQSLASSMLCSRLQFVQYHLADLRTRVLDRNSRILVTGDLNAGKSTFVNALLAREVAPTDQQPCTEVMCEILDKSHIKSPLEQIHAIPHGSVYDVNDPATYETYSIDKLPELVNVASEDNEDSGDDENRSSPYQLLKVYISGPETRKARLEEDLNASNAISLLRQGDVSVSFIDSPGLNRDTLSTMELFSKQSTIDVVVFVVSAENQFTLSAQEFLWAASQEKAYVFVVVNKWGGIRDKVKAERRIREQLRKLSPATWQERSELVHFVDSQDAITCAQAKATSNGQDISTEIEPFDHLQRSLSSFVFLRRSISKLQPAQTYTRNLLQDLQVITATNLEAAKNFYDEAQAKLEKILPRFNKLSANSHLVDETIGQIEENTVSLVYKNSRKVLASALKNIREGKPAQNAPADPNSPEPYFPVYDGLLSIFQYAEEVRKVLISSLEESVKLAENVARKSTSDAVEAIQQNSVTKNLLDEDSSADSASERKFNPQAMFSKSRKFPLTSPTQRGSFGHCASTLGIATVGDLVDFDRLNWFKTSSSSKSIEKYLNSTSGTATGLVGSLGFGTLTLFGTGVSGGRVFVDALVKVSEVAGTKGFRKWTGTAVAILSVGFGIYLIMDIPRAIPRNIGKKLERELNEMIGLSSAVIRKGSRAEEGADDREPREVRWIDHELDRMTKETRKVVRLTGFELREKFRACFENISNQTSQFKVDLEHAQDVQSWLVQFDAELVDTLDTCLSVVGSANLSIIDQAEPVTAPAPA</sequence>
<reference evidence="16 17" key="1">
    <citation type="submission" date="2017-11" db="EMBL/GenBank/DDBJ databases">
        <title>De novo assembly and phasing of dikaryotic genomes from two isolates of Puccinia coronata f. sp. avenae, the causal agent of oat crown rust.</title>
        <authorList>
            <person name="Miller M.E."/>
            <person name="Zhang Y."/>
            <person name="Omidvar V."/>
            <person name="Sperschneider J."/>
            <person name="Schwessinger B."/>
            <person name="Raley C."/>
            <person name="Palmer J.M."/>
            <person name="Garnica D."/>
            <person name="Upadhyaya N."/>
            <person name="Rathjen J."/>
            <person name="Taylor J.M."/>
            <person name="Park R.F."/>
            <person name="Dodds P.N."/>
            <person name="Hirsch C.D."/>
            <person name="Kianian S.F."/>
            <person name="Figueroa M."/>
        </authorList>
    </citation>
    <scope>NUCLEOTIDE SEQUENCE [LARGE SCALE GENOMIC DNA]</scope>
    <source>
        <strain evidence="15">12NC29</strain>
        <strain evidence="14">12SD80</strain>
    </source>
</reference>
<keyword evidence="10" id="KW-0472">Membrane</keyword>
<keyword evidence="5" id="KW-0378">Hydrolase</keyword>
<dbReference type="STRING" id="200324.A0A2N5UN07"/>
<dbReference type="PROSITE" id="PS51718">
    <property type="entry name" value="G_DYNAMIN_2"/>
    <property type="match status" value="1"/>
</dbReference>
<evidence type="ECO:0000256" key="12">
    <source>
        <dbReference type="SAM" id="MobiDB-lite"/>
    </source>
</evidence>
<dbReference type="EMBL" id="PGCI01000118">
    <property type="protein sequence ID" value="PLW39151.1"/>
    <property type="molecule type" value="Genomic_DNA"/>
</dbReference>
<evidence type="ECO:0000259" key="13">
    <source>
        <dbReference type="PROSITE" id="PS51718"/>
    </source>
</evidence>